<dbReference type="Proteomes" id="UP000198327">
    <property type="component" value="Unassembled WGS sequence"/>
</dbReference>
<name>A0A239N5R9_9NOCA</name>
<dbReference type="STRING" id="398843.A3K89_23380"/>
<organism evidence="2 3">
    <name type="scientific">Rhodococcoides kyotonense</name>
    <dbReference type="NCBI Taxonomy" id="398843"/>
    <lineage>
        <taxon>Bacteria</taxon>
        <taxon>Bacillati</taxon>
        <taxon>Actinomycetota</taxon>
        <taxon>Actinomycetes</taxon>
        <taxon>Mycobacteriales</taxon>
        <taxon>Nocardiaceae</taxon>
        <taxon>Rhodococcoides</taxon>
    </lineage>
</organism>
<evidence type="ECO:0000313" key="2">
    <source>
        <dbReference type="EMBL" id="SNT49518.1"/>
    </source>
</evidence>
<feature type="signal peptide" evidence="1">
    <location>
        <begin position="1"/>
        <end position="26"/>
    </location>
</feature>
<evidence type="ECO:0000256" key="1">
    <source>
        <dbReference type="SAM" id="SignalP"/>
    </source>
</evidence>
<dbReference type="InterPro" id="IPR043504">
    <property type="entry name" value="Peptidase_S1_PA_chymotrypsin"/>
</dbReference>
<evidence type="ECO:0008006" key="4">
    <source>
        <dbReference type="Google" id="ProtNLM"/>
    </source>
</evidence>
<gene>
    <name evidence="2" type="ORF">SAMN05421642_1292</name>
</gene>
<feature type="chain" id="PRO_5013054329" description="Peptidase S1 family protein" evidence="1">
    <location>
        <begin position="27"/>
        <end position="218"/>
    </location>
</feature>
<sequence length="218" mass="21772">MLKKFMLVVVAAAAVAASVGVGTASAAAPAVLGGGSGIIVDSAAECTLTTIGNDGAGRLVGLTAGHCGNAGATIIPEYDPDAGVVGRIAFSNPEYDFAVIEFDRAKVIPVNHVGNVTITQVGPPALFPNIVCKEGRTTGNTCGIAYGDILQSQETWSQLCVVEGDSGSPVVVGTTLVGMVNAYLGVACFGPQVGTNIDAILRQINAGNAVGAGFTPIP</sequence>
<dbReference type="RefSeq" id="WP_089252369.1">
    <property type="nucleotide sequence ID" value="NZ_FZOW01000029.1"/>
</dbReference>
<dbReference type="Gene3D" id="2.40.10.10">
    <property type="entry name" value="Trypsin-like serine proteases"/>
    <property type="match status" value="2"/>
</dbReference>
<keyword evidence="3" id="KW-1185">Reference proteome</keyword>
<evidence type="ECO:0000313" key="3">
    <source>
        <dbReference type="Proteomes" id="UP000198327"/>
    </source>
</evidence>
<dbReference type="OrthoDB" id="4536940at2"/>
<reference evidence="3" key="1">
    <citation type="submission" date="2017-06" db="EMBL/GenBank/DDBJ databases">
        <authorList>
            <person name="Varghese N."/>
            <person name="Submissions S."/>
        </authorList>
    </citation>
    <scope>NUCLEOTIDE SEQUENCE [LARGE SCALE GENOMIC DNA]</scope>
    <source>
        <strain evidence="3">JCM 23211</strain>
    </source>
</reference>
<dbReference type="AlphaFoldDB" id="A0A239N5R9"/>
<dbReference type="InterPro" id="IPR009003">
    <property type="entry name" value="Peptidase_S1_PA"/>
</dbReference>
<accession>A0A239N5R9</accession>
<proteinExistence type="predicted"/>
<keyword evidence="1" id="KW-0732">Signal</keyword>
<protein>
    <recommendedName>
        <fullName evidence="4">Peptidase S1 family protein</fullName>
    </recommendedName>
</protein>
<dbReference type="EMBL" id="FZOW01000029">
    <property type="protein sequence ID" value="SNT49518.1"/>
    <property type="molecule type" value="Genomic_DNA"/>
</dbReference>
<dbReference type="SUPFAM" id="SSF50494">
    <property type="entry name" value="Trypsin-like serine proteases"/>
    <property type="match status" value="1"/>
</dbReference>